<dbReference type="EMBL" id="LIAE01008419">
    <property type="protein sequence ID" value="PAV74106.1"/>
    <property type="molecule type" value="Genomic_DNA"/>
</dbReference>
<keyword evidence="2" id="KW-1185">Reference proteome</keyword>
<sequence>MDHGVADLNSGRPAIDQNSSGLAFESWQQAAGAVQIGLVERRVGKKRLRGGDEQLSLALVRPLRRQAVRRAAGVLVLAQCCHAVSIGIGDSRGEHGLRRRLANMGAGDNQEVLEGRALPGDHQPGIGAELAGALGQRSDKALRQGFTARAQGAIEQEHRVDSAHFGIDRDRLRARLGRLAKGEATAARTGEADRLDTWISDQADA</sequence>
<accession>A0A2A2KJ82</accession>
<dbReference type="AlphaFoldDB" id="A0A2A2KJ82"/>
<gene>
    <name evidence="1" type="ORF">WR25_24487</name>
</gene>
<evidence type="ECO:0000313" key="2">
    <source>
        <dbReference type="Proteomes" id="UP000218231"/>
    </source>
</evidence>
<protein>
    <submittedName>
        <fullName evidence="1">Uncharacterized protein</fullName>
    </submittedName>
</protein>
<evidence type="ECO:0000313" key="1">
    <source>
        <dbReference type="EMBL" id="PAV74106.1"/>
    </source>
</evidence>
<dbReference type="Proteomes" id="UP000218231">
    <property type="component" value="Unassembled WGS sequence"/>
</dbReference>
<organism evidence="1 2">
    <name type="scientific">Diploscapter pachys</name>
    <dbReference type="NCBI Taxonomy" id="2018661"/>
    <lineage>
        <taxon>Eukaryota</taxon>
        <taxon>Metazoa</taxon>
        <taxon>Ecdysozoa</taxon>
        <taxon>Nematoda</taxon>
        <taxon>Chromadorea</taxon>
        <taxon>Rhabditida</taxon>
        <taxon>Rhabditina</taxon>
        <taxon>Rhabditomorpha</taxon>
        <taxon>Rhabditoidea</taxon>
        <taxon>Rhabditidae</taxon>
        <taxon>Diploscapter</taxon>
    </lineage>
</organism>
<comment type="caution">
    <text evidence="1">The sequence shown here is derived from an EMBL/GenBank/DDBJ whole genome shotgun (WGS) entry which is preliminary data.</text>
</comment>
<proteinExistence type="predicted"/>
<reference evidence="1 2" key="1">
    <citation type="journal article" date="2017" name="Curr. Biol.">
        <title>Genome architecture and evolution of a unichromosomal asexual nematode.</title>
        <authorList>
            <person name="Fradin H."/>
            <person name="Zegar C."/>
            <person name="Gutwein M."/>
            <person name="Lucas J."/>
            <person name="Kovtun M."/>
            <person name="Corcoran D."/>
            <person name="Baugh L.R."/>
            <person name="Kiontke K."/>
            <person name="Gunsalus K."/>
            <person name="Fitch D.H."/>
            <person name="Piano F."/>
        </authorList>
    </citation>
    <scope>NUCLEOTIDE SEQUENCE [LARGE SCALE GENOMIC DNA]</scope>
    <source>
        <strain evidence="1">PF1309</strain>
    </source>
</reference>
<name>A0A2A2KJ82_9BILA</name>